<dbReference type="EMBL" id="JAEPQZ010000001">
    <property type="protein sequence ID" value="KAG2186012.1"/>
    <property type="molecule type" value="Genomic_DNA"/>
</dbReference>
<evidence type="ECO:0000313" key="2">
    <source>
        <dbReference type="EMBL" id="KAG2186012.1"/>
    </source>
</evidence>
<name>A0A8H7Q4L2_MORIS</name>
<dbReference type="InterPro" id="IPR036873">
    <property type="entry name" value="Rhodanese-like_dom_sf"/>
</dbReference>
<dbReference type="GO" id="GO:0005739">
    <property type="term" value="C:mitochondrion"/>
    <property type="evidence" value="ECO:0007669"/>
    <property type="project" value="TreeGrafter"/>
</dbReference>
<dbReference type="InterPro" id="IPR001763">
    <property type="entry name" value="Rhodanese-like_dom"/>
</dbReference>
<dbReference type="PANTHER" id="PTHR44086">
    <property type="entry name" value="THIOSULFATE SULFURTRANSFERASE RDL2, MITOCHONDRIAL-RELATED"/>
    <property type="match status" value="1"/>
</dbReference>
<dbReference type="PANTHER" id="PTHR44086:SF10">
    <property type="entry name" value="THIOSULFATE SULFURTRANSFERASE_RHODANESE-LIKE DOMAIN-CONTAINING PROTEIN 3"/>
    <property type="match status" value="1"/>
</dbReference>
<comment type="caution">
    <text evidence="2">The sequence shown here is derived from an EMBL/GenBank/DDBJ whole genome shotgun (WGS) entry which is preliminary data.</text>
</comment>
<feature type="domain" description="Rhodanese" evidence="1">
    <location>
        <begin position="57"/>
        <end position="153"/>
    </location>
</feature>
<organism evidence="2 3">
    <name type="scientific">Mortierella isabellina</name>
    <name type="common">Filamentous fungus</name>
    <name type="synonym">Umbelopsis isabellina</name>
    <dbReference type="NCBI Taxonomy" id="91625"/>
    <lineage>
        <taxon>Eukaryota</taxon>
        <taxon>Fungi</taxon>
        <taxon>Fungi incertae sedis</taxon>
        <taxon>Mucoromycota</taxon>
        <taxon>Mucoromycotina</taxon>
        <taxon>Umbelopsidomycetes</taxon>
        <taxon>Umbelopsidales</taxon>
        <taxon>Umbelopsidaceae</taxon>
        <taxon>Umbelopsis</taxon>
    </lineage>
</organism>
<sequence>ASLGAILKPKVHSVSTISRAWQARPSGAMGAIRWYSEKPVEPTITFEELRERVKTENPDSYTLIDVREPDELKAGSIPTASNVPLSQFADAFAFNHKDFEDTLGFEKPDTSDEVILYCKAGARSAAATEYLKSLGYSRVRNYPGSYMEWASKSMN</sequence>
<gene>
    <name evidence="2" type="ORF">INT43_002450</name>
</gene>
<dbReference type="OrthoDB" id="566238at2759"/>
<proteinExistence type="predicted"/>
<dbReference type="Pfam" id="PF00581">
    <property type="entry name" value="Rhodanese"/>
    <property type="match status" value="1"/>
</dbReference>
<dbReference type="PROSITE" id="PS50206">
    <property type="entry name" value="RHODANESE_3"/>
    <property type="match status" value="1"/>
</dbReference>
<dbReference type="SUPFAM" id="SSF52821">
    <property type="entry name" value="Rhodanese/Cell cycle control phosphatase"/>
    <property type="match status" value="1"/>
</dbReference>
<evidence type="ECO:0000259" key="1">
    <source>
        <dbReference type="PROSITE" id="PS50206"/>
    </source>
</evidence>
<dbReference type="SMART" id="SM00450">
    <property type="entry name" value="RHOD"/>
    <property type="match status" value="1"/>
</dbReference>
<dbReference type="Proteomes" id="UP000654370">
    <property type="component" value="Unassembled WGS sequence"/>
</dbReference>
<feature type="non-terminal residue" evidence="2">
    <location>
        <position position="1"/>
    </location>
</feature>
<protein>
    <recommendedName>
        <fullName evidence="1">Rhodanese domain-containing protein</fullName>
    </recommendedName>
</protein>
<keyword evidence="3" id="KW-1185">Reference proteome</keyword>
<accession>A0A8H7Q4L2</accession>
<dbReference type="GO" id="GO:0004792">
    <property type="term" value="F:thiosulfate-cyanide sulfurtransferase activity"/>
    <property type="evidence" value="ECO:0007669"/>
    <property type="project" value="TreeGrafter"/>
</dbReference>
<evidence type="ECO:0000313" key="3">
    <source>
        <dbReference type="Proteomes" id="UP000654370"/>
    </source>
</evidence>
<dbReference type="Gene3D" id="3.40.250.10">
    <property type="entry name" value="Rhodanese-like domain"/>
    <property type="match status" value="1"/>
</dbReference>
<reference evidence="2" key="1">
    <citation type="submission" date="2020-12" db="EMBL/GenBank/DDBJ databases">
        <title>Metabolic potential, ecology and presence of endohyphal bacteria is reflected in genomic diversity of Mucoromycotina.</title>
        <authorList>
            <person name="Muszewska A."/>
            <person name="Okrasinska A."/>
            <person name="Steczkiewicz K."/>
            <person name="Drgas O."/>
            <person name="Orlowska M."/>
            <person name="Perlinska-Lenart U."/>
            <person name="Aleksandrzak-Piekarczyk T."/>
            <person name="Szatraj K."/>
            <person name="Zielenkiewicz U."/>
            <person name="Pilsyk S."/>
            <person name="Malc E."/>
            <person name="Mieczkowski P."/>
            <person name="Kruszewska J.S."/>
            <person name="Biernat P."/>
            <person name="Pawlowska J."/>
        </authorList>
    </citation>
    <scope>NUCLEOTIDE SEQUENCE</scope>
    <source>
        <strain evidence="2">WA0000067209</strain>
    </source>
</reference>
<dbReference type="AlphaFoldDB" id="A0A8H7Q4L2"/>